<proteinExistence type="predicted"/>
<evidence type="ECO:0000256" key="6">
    <source>
        <dbReference type="SAM" id="Phobius"/>
    </source>
</evidence>
<keyword evidence="6" id="KW-0472">Membrane</keyword>
<evidence type="ECO:0000256" key="3">
    <source>
        <dbReference type="ARBA" id="ARBA00023006"/>
    </source>
</evidence>
<dbReference type="CDD" id="cd06257">
    <property type="entry name" value="DnaJ"/>
    <property type="match status" value="1"/>
</dbReference>
<dbReference type="SMART" id="SM00271">
    <property type="entry name" value="DnaJ"/>
    <property type="match status" value="1"/>
</dbReference>
<dbReference type="InterPro" id="IPR036249">
    <property type="entry name" value="Thioredoxin-like_sf"/>
</dbReference>
<comment type="subcellular location">
    <subcellularLocation>
        <location evidence="1">Endoplasmic reticulum membrane</location>
        <topology evidence="1">Single-pass type IV membrane protein</topology>
    </subcellularLocation>
</comment>
<dbReference type="PANTHER" id="PTHR44303">
    <property type="entry name" value="DNAJ HOMOLOG SUBFAMILY C MEMBER 16"/>
    <property type="match status" value="1"/>
</dbReference>
<comment type="function">
    <text evidence="4">Plays an important role in regulating the size of autophagosomes during the formation process.</text>
</comment>
<reference evidence="9" key="1">
    <citation type="journal article" date="2021" name="Mol. Ecol. Resour.">
        <title>Phylogenomic analyses of the genus Drosophila reveals genomic signals of climate adaptation.</title>
        <authorList>
            <person name="Li F."/>
            <person name="Rane R.V."/>
            <person name="Luria V."/>
            <person name="Xiong Z."/>
            <person name="Chen J."/>
            <person name="Li Z."/>
            <person name="Catullo R.A."/>
            <person name="Griffin P.C."/>
            <person name="Schiffer M."/>
            <person name="Pearce S."/>
            <person name="Lee S.F."/>
            <person name="McElroy K."/>
            <person name="Stocker A."/>
            <person name="Shirriffs J."/>
            <person name="Cockerell F."/>
            <person name="Coppin C."/>
            <person name="Sgro C.M."/>
            <person name="Karger A."/>
            <person name="Cain J.W."/>
            <person name="Weber J.A."/>
            <person name="Santpere G."/>
            <person name="Kirschner M.W."/>
            <person name="Hoffmann A.A."/>
            <person name="Oakeshott J.G."/>
            <person name="Zhang G."/>
        </authorList>
    </citation>
    <scope>NUCLEOTIDE SEQUENCE</scope>
    <source>
        <strain evidence="9">BGI-SZ-2011g</strain>
    </source>
</reference>
<keyword evidence="3" id="KW-0072">Autophagy</keyword>
<gene>
    <name evidence="9" type="ORF">KR093_005834</name>
</gene>
<dbReference type="EMBL" id="JAJJHW010002774">
    <property type="protein sequence ID" value="KAH8365850.1"/>
    <property type="molecule type" value="Genomic_DNA"/>
</dbReference>
<dbReference type="InterPro" id="IPR013766">
    <property type="entry name" value="Thioredoxin_domain"/>
</dbReference>
<dbReference type="InterPro" id="IPR036869">
    <property type="entry name" value="J_dom_sf"/>
</dbReference>
<dbReference type="Gene3D" id="1.10.287.110">
    <property type="entry name" value="DnaJ domain"/>
    <property type="match status" value="1"/>
</dbReference>
<feature type="transmembrane region" description="Helical" evidence="6">
    <location>
        <begin position="540"/>
        <end position="564"/>
    </location>
</feature>
<evidence type="ECO:0000256" key="7">
    <source>
        <dbReference type="SAM" id="SignalP"/>
    </source>
</evidence>
<dbReference type="PRINTS" id="PR00625">
    <property type="entry name" value="JDOMAIN"/>
</dbReference>
<dbReference type="PROSITE" id="PS50076">
    <property type="entry name" value="DNAJ_2"/>
    <property type="match status" value="1"/>
</dbReference>
<keyword evidence="10" id="KW-1185">Reference proteome</keyword>
<dbReference type="SUPFAM" id="SSF52833">
    <property type="entry name" value="Thioredoxin-like"/>
    <property type="match status" value="1"/>
</dbReference>
<evidence type="ECO:0000313" key="10">
    <source>
        <dbReference type="Proteomes" id="UP001200034"/>
    </source>
</evidence>
<dbReference type="InterPro" id="IPR001623">
    <property type="entry name" value="DnaJ_domain"/>
</dbReference>
<dbReference type="InterPro" id="IPR018253">
    <property type="entry name" value="DnaJ_domain_CS"/>
</dbReference>
<evidence type="ECO:0000256" key="4">
    <source>
        <dbReference type="ARBA" id="ARBA00035002"/>
    </source>
</evidence>
<dbReference type="InterPro" id="IPR052448">
    <property type="entry name" value="DnaJ_C16_autophagy_reg"/>
</dbReference>
<evidence type="ECO:0000256" key="1">
    <source>
        <dbReference type="ARBA" id="ARBA00004163"/>
    </source>
</evidence>
<dbReference type="Gene3D" id="3.40.30.10">
    <property type="entry name" value="Glutaredoxin"/>
    <property type="match status" value="1"/>
</dbReference>
<protein>
    <recommendedName>
        <fullName evidence="2">DnaJ homolog subfamily C member 16</fullName>
    </recommendedName>
    <alternativeName>
        <fullName evidence="5">Endoplasmic reticulum DNA J domain-containing protein 8</fullName>
    </alternativeName>
</protein>
<feature type="domain" description="J" evidence="8">
    <location>
        <begin position="28"/>
        <end position="92"/>
    </location>
</feature>
<accession>A0AAD4JWX8</accession>
<dbReference type="AlphaFoldDB" id="A0AAD4JWX8"/>
<comment type="caution">
    <text evidence="9">The sequence shown here is derived from an EMBL/GenBank/DDBJ whole genome shotgun (WGS) entry which is preliminary data.</text>
</comment>
<sequence length="782" mass="90919">TNHTMFANYWKLMLLALCATLAQCANNNPYEELGISRTASVQEVRRAYKQLAKEWHPDKNNHPDAERRFVQIKKAYELLNDQDRRKIYDQHGITSEDSHYIRQKHDYSGYNRFAFDPVEEFFGKQFGFDQDISLYHKLSVTSNYFEQTIIPKSKNKLHVIMFYNDWCFGCMKIVSAFKKLVDTFEPLGVQFATINAAHEPGILRKTGADGIPRMVLVLSGHSYVYRENIYTQQKLAEFIRKKMPFKIGQRINDDNIDEFMKGWTDNRVRALVLEPRSSTRLRYLIAAFGFHDRVAFGFADLTNKNTKLLADRFKVNPKLDTLFLFNEDSLRAVASISMADIPTQTLENIISSNQYLSLPRLSSQEVLEGVCPAEWNRPRKRLCVVLITENSPDYDIARGALRHIALESGYSVERVRFAYMYKEKQADFLNAISKGSFEDNLLRLVVIWRRDSTQIKYEWVDGAKLDIKTTDYLNNSAINTTKHEINLTIQRLLKTNEALTYEAYVQNLLDEHAQGMLSKWITRLLYLVDYLSDNIEDEHLFAALSLLGTIAFMFAIGYVMMYFVRAEEETLKAQGQLNNDGQCNKPSKHVPELKLYELRAEKYNGLVRLLKPGCRTILLITDLQSRTKLIPPYHRAVWPYRRTKTLLFGHMLIEKGLSWYSELLRLSLCTNQNLQINPRNCVGTVIALNGHRKYFCVYHAKHPECARGTKRMIKMTKQLLDRNDDPEIGNFLGVNYSEESDAESNVLFEDNLLDGLSNWLDRLFEGTTHRYYINYWPDFPTK</sequence>
<organism evidence="9 10">
    <name type="scientific">Drosophila rubida</name>
    <dbReference type="NCBI Taxonomy" id="30044"/>
    <lineage>
        <taxon>Eukaryota</taxon>
        <taxon>Metazoa</taxon>
        <taxon>Ecdysozoa</taxon>
        <taxon>Arthropoda</taxon>
        <taxon>Hexapoda</taxon>
        <taxon>Insecta</taxon>
        <taxon>Pterygota</taxon>
        <taxon>Neoptera</taxon>
        <taxon>Endopterygota</taxon>
        <taxon>Diptera</taxon>
        <taxon>Brachycera</taxon>
        <taxon>Muscomorpha</taxon>
        <taxon>Ephydroidea</taxon>
        <taxon>Drosophilidae</taxon>
        <taxon>Drosophila</taxon>
    </lineage>
</organism>
<dbReference type="PROSITE" id="PS00636">
    <property type="entry name" value="DNAJ_1"/>
    <property type="match status" value="1"/>
</dbReference>
<keyword evidence="6" id="KW-1133">Transmembrane helix</keyword>
<dbReference type="Proteomes" id="UP001200034">
    <property type="component" value="Unassembled WGS sequence"/>
</dbReference>
<name>A0AAD4JWX8_9MUSC</name>
<evidence type="ECO:0000259" key="8">
    <source>
        <dbReference type="PROSITE" id="PS50076"/>
    </source>
</evidence>
<feature type="chain" id="PRO_5042081712" description="DnaJ homolog subfamily C member 16" evidence="7">
    <location>
        <begin position="25"/>
        <end position="782"/>
    </location>
</feature>
<keyword evidence="6" id="KW-0812">Transmembrane</keyword>
<evidence type="ECO:0000256" key="5">
    <source>
        <dbReference type="ARBA" id="ARBA00035043"/>
    </source>
</evidence>
<feature type="non-terminal residue" evidence="9">
    <location>
        <position position="1"/>
    </location>
</feature>
<dbReference type="Pfam" id="PF00085">
    <property type="entry name" value="Thioredoxin"/>
    <property type="match status" value="1"/>
</dbReference>
<keyword evidence="7" id="KW-0732">Signal</keyword>
<evidence type="ECO:0000313" key="9">
    <source>
        <dbReference type="EMBL" id="KAH8365850.1"/>
    </source>
</evidence>
<evidence type="ECO:0000256" key="2">
    <source>
        <dbReference type="ARBA" id="ARBA00020921"/>
    </source>
</evidence>
<dbReference type="GO" id="GO:0006914">
    <property type="term" value="P:autophagy"/>
    <property type="evidence" value="ECO:0007669"/>
    <property type="project" value="UniProtKB-KW"/>
</dbReference>
<feature type="signal peptide" evidence="7">
    <location>
        <begin position="1"/>
        <end position="24"/>
    </location>
</feature>
<dbReference type="Pfam" id="PF00226">
    <property type="entry name" value="DnaJ"/>
    <property type="match status" value="1"/>
</dbReference>
<dbReference type="GO" id="GO:0005789">
    <property type="term" value="C:endoplasmic reticulum membrane"/>
    <property type="evidence" value="ECO:0007669"/>
    <property type="project" value="UniProtKB-SubCell"/>
</dbReference>
<dbReference type="PANTHER" id="PTHR44303:SF2">
    <property type="entry name" value="DNAJ HOMOLOG SUBFAMILY C MEMBER 16"/>
    <property type="match status" value="1"/>
</dbReference>
<dbReference type="SUPFAM" id="SSF46565">
    <property type="entry name" value="Chaperone J-domain"/>
    <property type="match status" value="1"/>
</dbReference>